<proteinExistence type="predicted"/>
<sequence length="151" mass="16999">MSVNANLILAEATLSWPWIIRTHLVYAKLIPYKLWLNLYRADAKEQFEWWLAAQRGGHRVPPPLPVAELFFKAKELADDGDVNGAFNFLIEGLVKCPPVETFVQSISAPSLTTPEKKNSPFNSDGVVSKKVVASPLVEAPNWETRRRGRGW</sequence>
<evidence type="ECO:0000313" key="1">
    <source>
        <dbReference type="EMBL" id="CUC09573.1"/>
    </source>
</evidence>
<dbReference type="AlphaFoldDB" id="A0A0K6S7Q5"/>
<dbReference type="EMBL" id="CDMZ01001112">
    <property type="protein sequence ID" value="CUC09573.1"/>
    <property type="molecule type" value="Genomic_DNA"/>
</dbReference>
<name>A0A0K6S7Q5_9ALVE</name>
<protein>
    <submittedName>
        <fullName evidence="1">Uncharacterized protein</fullName>
    </submittedName>
</protein>
<dbReference type="VEuPathDB" id="CryptoDB:Cvel_21418"/>
<accession>A0A0K6S7Q5</accession>
<gene>
    <name evidence="1" type="ORF">Cvel_21418.t1</name>
</gene>
<organism evidence="1">
    <name type="scientific">Chromera velia CCMP2878</name>
    <dbReference type="NCBI Taxonomy" id="1169474"/>
    <lineage>
        <taxon>Eukaryota</taxon>
        <taxon>Sar</taxon>
        <taxon>Alveolata</taxon>
        <taxon>Colpodellida</taxon>
        <taxon>Chromeraceae</taxon>
        <taxon>Chromera</taxon>
    </lineage>
</organism>
<reference evidence="1" key="1">
    <citation type="submission" date="2014-11" db="EMBL/GenBank/DDBJ databases">
        <title>Molecular phylogeny of cliff fern family Woodsiaceae with morphological implications.</title>
        <authorList>
            <person name="Shao Y.-Z."/>
            <person name="Wei R."/>
            <person name="Zhang X.-C."/>
        </authorList>
    </citation>
    <scope>NUCLEOTIDE SEQUENCE</scope>
</reference>